<name>A0A7W6A9P9_9SPHN</name>
<keyword evidence="2" id="KW-0472">Membrane</keyword>
<dbReference type="InterPro" id="IPR024422">
    <property type="entry name" value="Protein_unknown_function_OB"/>
</dbReference>
<proteinExistence type="predicted"/>
<keyword evidence="5" id="KW-1185">Reference proteome</keyword>
<dbReference type="Pfam" id="PF12869">
    <property type="entry name" value="tRNA_anti-like"/>
    <property type="match status" value="1"/>
</dbReference>
<evidence type="ECO:0000256" key="1">
    <source>
        <dbReference type="SAM" id="MobiDB-lite"/>
    </source>
</evidence>
<gene>
    <name evidence="4" type="ORF">GGR48_002218</name>
</gene>
<feature type="transmembrane region" description="Helical" evidence="2">
    <location>
        <begin position="63"/>
        <end position="82"/>
    </location>
</feature>
<protein>
    <recommendedName>
        <fullName evidence="3">Zinc-ribbon domain-containing protein</fullName>
    </recommendedName>
</protein>
<accession>A0A7W6A9P9</accession>
<dbReference type="Proteomes" id="UP000538670">
    <property type="component" value="Unassembled WGS sequence"/>
</dbReference>
<evidence type="ECO:0000313" key="4">
    <source>
        <dbReference type="EMBL" id="MBB3879784.1"/>
    </source>
</evidence>
<reference evidence="4 5" key="1">
    <citation type="submission" date="2020-08" db="EMBL/GenBank/DDBJ databases">
        <title>Genomic Encyclopedia of Type Strains, Phase IV (KMG-IV): sequencing the most valuable type-strain genomes for metagenomic binning, comparative biology and taxonomic classification.</title>
        <authorList>
            <person name="Goeker M."/>
        </authorList>
    </citation>
    <scope>NUCLEOTIDE SEQUENCE [LARGE SCALE GENOMIC DNA]</scope>
    <source>
        <strain evidence="4 5">DSM 19512</strain>
    </source>
</reference>
<comment type="caution">
    <text evidence="4">The sequence shown here is derived from an EMBL/GenBank/DDBJ whole genome shotgun (WGS) entry which is preliminary data.</text>
</comment>
<evidence type="ECO:0000259" key="3">
    <source>
        <dbReference type="Pfam" id="PF13240"/>
    </source>
</evidence>
<keyword evidence="2" id="KW-0812">Transmembrane</keyword>
<evidence type="ECO:0000313" key="5">
    <source>
        <dbReference type="Proteomes" id="UP000538670"/>
    </source>
</evidence>
<evidence type="ECO:0000256" key="2">
    <source>
        <dbReference type="SAM" id="Phobius"/>
    </source>
</evidence>
<organism evidence="4 5">
    <name type="scientific">Sphingomonas pseudosanguinis</name>
    <dbReference type="NCBI Taxonomy" id="413712"/>
    <lineage>
        <taxon>Bacteria</taxon>
        <taxon>Pseudomonadati</taxon>
        <taxon>Pseudomonadota</taxon>
        <taxon>Alphaproteobacteria</taxon>
        <taxon>Sphingomonadales</taxon>
        <taxon>Sphingomonadaceae</taxon>
        <taxon>Sphingomonas</taxon>
    </lineage>
</organism>
<dbReference type="Pfam" id="PF13240">
    <property type="entry name" value="Zn_Ribbon_1"/>
    <property type="match status" value="1"/>
</dbReference>
<dbReference type="AlphaFoldDB" id="A0A7W6A9P9"/>
<sequence>MAFCSQCGAELARDARFCGQCGAAVSGTTAGVTADPVAPPPRPNPVETQSFASQPGARGGRGWLLPVLLVIAVLSIAYLLLAPARTPAPTTRTDTPEAQATIAATEPGSDAAPTRTVSAASLDSSFVSDPQGAAARYAGPVRVSGTIATMVQPGPTPSLSMEGRTRFNYVIVNFPAGYRERLAPLAKGQVITVACGGVRALGGTTILSDCRLD</sequence>
<dbReference type="EMBL" id="JACIDH010000009">
    <property type="protein sequence ID" value="MBB3879784.1"/>
    <property type="molecule type" value="Genomic_DNA"/>
</dbReference>
<keyword evidence="2" id="KW-1133">Transmembrane helix</keyword>
<dbReference type="InterPro" id="IPR026870">
    <property type="entry name" value="Zinc_ribbon_dom"/>
</dbReference>
<feature type="domain" description="Zinc-ribbon" evidence="3">
    <location>
        <begin position="3"/>
        <end position="24"/>
    </location>
</feature>
<feature type="region of interest" description="Disordered" evidence="1">
    <location>
        <begin position="33"/>
        <end position="56"/>
    </location>
</feature>
<dbReference type="RefSeq" id="WP_183952016.1">
    <property type="nucleotide sequence ID" value="NZ_JACIDH010000009.1"/>
</dbReference>